<dbReference type="SUPFAM" id="SSF159245">
    <property type="entry name" value="AttH-like"/>
    <property type="match status" value="1"/>
</dbReference>
<sequence>MNEPRDPNAVRFDPAAGADHVESYFLKANDPAGDRALWIKATIFASAREPGRALAEGWAIAFDRRGGQSKHVAVKHVLPFADALFGREGLDVAWSLSVAGDGASEERMRIRPGETHGRIARREHAIRWDLRFEGEASPFVPFPHASMYRGKFPKSKTLTPYPDLVFSGEVEVDGERWDLSNWRGMQGHNWGRGHADLYAWCHVNTWESDAELGFGAKGADRRPEAPSVDLTVEALSGRVRVGPVLTPLVTLVCARFRGVTYTWNGPLEIARAHGDVGLRRYSFSAESRAARIEGSFEAETDDMVGLYYPNPDGPMTYCLNSKLARAHVRFEASGRPPVVVKSRAAALEIGTRDADHGVRMHV</sequence>
<protein>
    <submittedName>
        <fullName evidence="1">Uncharacterized protein</fullName>
    </submittedName>
</protein>
<organism evidence="1 2">
    <name type="scientific">Polyangium sorediatum</name>
    <dbReference type="NCBI Taxonomy" id="889274"/>
    <lineage>
        <taxon>Bacteria</taxon>
        <taxon>Pseudomonadati</taxon>
        <taxon>Myxococcota</taxon>
        <taxon>Polyangia</taxon>
        <taxon>Polyangiales</taxon>
        <taxon>Polyangiaceae</taxon>
        <taxon>Polyangium</taxon>
    </lineage>
</organism>
<evidence type="ECO:0000313" key="2">
    <source>
        <dbReference type="Proteomes" id="UP001160301"/>
    </source>
</evidence>
<dbReference type="RefSeq" id="WP_136969855.1">
    <property type="nucleotide sequence ID" value="NZ_JARZHI010000018.1"/>
</dbReference>
<accession>A0ABT6NUU5</accession>
<dbReference type="EMBL" id="JARZHI010000018">
    <property type="protein sequence ID" value="MDI1432115.1"/>
    <property type="molecule type" value="Genomic_DNA"/>
</dbReference>
<keyword evidence="2" id="KW-1185">Reference proteome</keyword>
<evidence type="ECO:0000313" key="1">
    <source>
        <dbReference type="EMBL" id="MDI1432115.1"/>
    </source>
</evidence>
<comment type="caution">
    <text evidence="1">The sequence shown here is derived from an EMBL/GenBank/DDBJ whole genome shotgun (WGS) entry which is preliminary data.</text>
</comment>
<gene>
    <name evidence="1" type="ORF">QHF89_21640</name>
</gene>
<reference evidence="1 2" key="1">
    <citation type="submission" date="2023-04" db="EMBL/GenBank/DDBJ databases">
        <title>The genome sequence of Polyangium sorediatum DSM14670.</title>
        <authorList>
            <person name="Zhang X."/>
        </authorList>
    </citation>
    <scope>NUCLEOTIDE SEQUENCE [LARGE SCALE GENOMIC DNA]</scope>
    <source>
        <strain evidence="1 2">DSM 14670</strain>
    </source>
</reference>
<name>A0ABT6NUU5_9BACT</name>
<proteinExistence type="predicted"/>
<dbReference type="Proteomes" id="UP001160301">
    <property type="component" value="Unassembled WGS sequence"/>
</dbReference>